<dbReference type="Pfam" id="PF01368">
    <property type="entry name" value="DHH"/>
    <property type="match status" value="1"/>
</dbReference>
<evidence type="ECO:0000259" key="7">
    <source>
        <dbReference type="Pfam" id="PF02272"/>
    </source>
</evidence>
<keyword evidence="3" id="KW-0540">Nuclease</keyword>
<dbReference type="Pfam" id="PF02272">
    <property type="entry name" value="DHHA1"/>
    <property type="match status" value="1"/>
</dbReference>
<evidence type="ECO:0000256" key="4">
    <source>
        <dbReference type="ARBA" id="ARBA00022801"/>
    </source>
</evidence>
<evidence type="ECO:0000313" key="10">
    <source>
        <dbReference type="Proteomes" id="UP000034879"/>
    </source>
</evidence>
<feature type="domain" description="DHHA1" evidence="7">
    <location>
        <begin position="343"/>
        <end position="428"/>
    </location>
</feature>
<keyword evidence="5 9" id="KW-0269">Exonuclease</keyword>
<name>A0A0G1VCN9_9BACT</name>
<dbReference type="PANTHER" id="PTHR30255:SF2">
    <property type="entry name" value="SINGLE-STRANDED-DNA-SPECIFIC EXONUCLEASE RECJ"/>
    <property type="match status" value="1"/>
</dbReference>
<dbReference type="InterPro" id="IPR004610">
    <property type="entry name" value="RecJ"/>
</dbReference>
<dbReference type="InterPro" id="IPR038763">
    <property type="entry name" value="DHH_sf"/>
</dbReference>
<dbReference type="GO" id="GO:0006281">
    <property type="term" value="P:DNA repair"/>
    <property type="evidence" value="ECO:0007669"/>
    <property type="project" value="InterPro"/>
</dbReference>
<feature type="domain" description="RecJ OB" evidence="8">
    <location>
        <begin position="450"/>
        <end position="560"/>
    </location>
</feature>
<evidence type="ECO:0000256" key="5">
    <source>
        <dbReference type="ARBA" id="ARBA00022839"/>
    </source>
</evidence>
<dbReference type="NCBIfam" id="TIGR00644">
    <property type="entry name" value="recJ"/>
    <property type="match status" value="1"/>
</dbReference>
<dbReference type="InterPro" id="IPR041122">
    <property type="entry name" value="RecJ_OB"/>
</dbReference>
<reference evidence="9" key="1">
    <citation type="journal article" date="2015" name="Nature">
        <title>rRNA introns, odd ribosomes, and small enigmatic genomes across a large radiation of phyla.</title>
        <authorList>
            <person name="Brown C.T."/>
            <person name="Hug L.A."/>
            <person name="Thomas B.C."/>
            <person name="Sharon I."/>
            <person name="Castelle C.J."/>
            <person name="Singh A."/>
            <person name="Wilkins M.J."/>
            <person name="Williams K.H."/>
            <person name="Banfield J.F."/>
        </authorList>
    </citation>
    <scope>NUCLEOTIDE SEQUENCE [LARGE SCALE GENOMIC DNA]</scope>
</reference>
<keyword evidence="4" id="KW-0378">Hydrolase</keyword>
<dbReference type="GO" id="GO:0003676">
    <property type="term" value="F:nucleic acid binding"/>
    <property type="evidence" value="ECO:0007669"/>
    <property type="project" value="InterPro"/>
</dbReference>
<feature type="domain" description="DDH" evidence="6">
    <location>
        <begin position="60"/>
        <end position="204"/>
    </location>
</feature>
<dbReference type="Gene3D" id="3.10.310.30">
    <property type="match status" value="1"/>
</dbReference>
<dbReference type="PANTHER" id="PTHR30255">
    <property type="entry name" value="SINGLE-STRANDED-DNA-SPECIFIC EXONUCLEASE RECJ"/>
    <property type="match status" value="1"/>
</dbReference>
<dbReference type="PATRIC" id="fig|1618749.3.peg.14"/>
<evidence type="ECO:0000256" key="1">
    <source>
        <dbReference type="ARBA" id="ARBA00005915"/>
    </source>
</evidence>
<dbReference type="InterPro" id="IPR001667">
    <property type="entry name" value="DDH_dom"/>
</dbReference>
<dbReference type="EMBL" id="LCOJ01000001">
    <property type="protein sequence ID" value="KKU75918.1"/>
    <property type="molecule type" value="Genomic_DNA"/>
</dbReference>
<dbReference type="SUPFAM" id="SSF64182">
    <property type="entry name" value="DHH phosphoesterases"/>
    <property type="match status" value="1"/>
</dbReference>
<accession>A0A0G1VCN9</accession>
<dbReference type="AlphaFoldDB" id="A0A0G1VCN9"/>
<dbReference type="InterPro" id="IPR051673">
    <property type="entry name" value="SSDNA_exonuclease_RecJ"/>
</dbReference>
<protein>
    <recommendedName>
        <fullName evidence="2">Single-stranded-DNA-specific exonuclease RecJ</fullName>
    </recommendedName>
</protein>
<dbReference type="Proteomes" id="UP000034879">
    <property type="component" value="Unassembled WGS sequence"/>
</dbReference>
<dbReference type="Gene3D" id="3.90.1640.30">
    <property type="match status" value="1"/>
</dbReference>
<dbReference type="GO" id="GO:0008409">
    <property type="term" value="F:5'-3' exonuclease activity"/>
    <property type="evidence" value="ECO:0007669"/>
    <property type="project" value="InterPro"/>
</dbReference>
<evidence type="ECO:0000256" key="2">
    <source>
        <dbReference type="ARBA" id="ARBA00019841"/>
    </source>
</evidence>
<evidence type="ECO:0000259" key="8">
    <source>
        <dbReference type="Pfam" id="PF17768"/>
    </source>
</evidence>
<sequence length="562" mass="63290">MQKYGELLRALLEKRGVRDETQAEIFLNPDYQRDLHDPFLMRDMERACVRLYEAVEAKEKIIIYADYDCDGIPGAVIMHDLLKLLRYDNYEVYIPERNSEGYGLNLEAIRGFKKSNAKLIITIDLGITAVEEVAQAEIDGMDVIITDHHLPRVDASQGGPAPVVLPRAYAILNPKVDDYPEKMLCGAGVIFKFVQGFIKKYGEYFKIKNGAEKWMLDMAGLATLSDMVPLTGENRALAHFGMKVLRKSRRPGLQKLLAKMNIDQRYVSEDDIVFMVSPRLNAASRMDSPYRAYELLATENEAEAGGLADHLSKINDERKNIVTQIMREVHKKFEQRDGEPKAVIVLGNPSWRIGVLGLVAGKILDELERPVFVWGKDENDCIKGSCRSDGSVSVVELMTHARDSFVDFGGHELAGGFTVQSDKIHFLEEVLTSSYSRVKREKPDSHTNHDLKTELGMVNMKNWREIEKLGPFGLGNGKPAFLFEGVKIEKIKKFGKNGSGEHLEVIFSGPENKKVPGVAFFSGADSFGVLLEEERSVNLLATFDLSRFRGREELRLRITDIL</sequence>
<evidence type="ECO:0000313" key="9">
    <source>
        <dbReference type="EMBL" id="KKU75918.1"/>
    </source>
</evidence>
<evidence type="ECO:0000259" key="6">
    <source>
        <dbReference type="Pfam" id="PF01368"/>
    </source>
</evidence>
<evidence type="ECO:0000256" key="3">
    <source>
        <dbReference type="ARBA" id="ARBA00022722"/>
    </source>
</evidence>
<gene>
    <name evidence="9" type="ORF">UY01_C0001G0014</name>
</gene>
<dbReference type="Pfam" id="PF17768">
    <property type="entry name" value="RecJ_OB"/>
    <property type="match status" value="1"/>
</dbReference>
<comment type="similarity">
    <text evidence="1">Belongs to the RecJ family.</text>
</comment>
<dbReference type="InterPro" id="IPR003156">
    <property type="entry name" value="DHHA1_dom"/>
</dbReference>
<organism evidence="9 10">
    <name type="scientific">Candidatus Nomurabacteria bacterium GW2011_GWB1_47_6</name>
    <dbReference type="NCBI Taxonomy" id="1618749"/>
    <lineage>
        <taxon>Bacteria</taxon>
        <taxon>Candidatus Nomuraibacteriota</taxon>
    </lineage>
</organism>
<dbReference type="GO" id="GO:0006310">
    <property type="term" value="P:DNA recombination"/>
    <property type="evidence" value="ECO:0007669"/>
    <property type="project" value="InterPro"/>
</dbReference>
<proteinExistence type="inferred from homology"/>
<comment type="caution">
    <text evidence="9">The sequence shown here is derived from an EMBL/GenBank/DDBJ whole genome shotgun (WGS) entry which is preliminary data.</text>
</comment>